<proteinExistence type="predicted"/>
<dbReference type="STRING" id="1173111.SAMN05444955_113123"/>
<evidence type="ECO:0000313" key="1">
    <source>
        <dbReference type="EMBL" id="SEN53366.1"/>
    </source>
</evidence>
<dbReference type="OrthoDB" id="9921245at2"/>
<dbReference type="EMBL" id="FOCQ01000013">
    <property type="protein sequence ID" value="SEN53366.1"/>
    <property type="molecule type" value="Genomic_DNA"/>
</dbReference>
<gene>
    <name evidence="1" type="ORF">SAMN05444955_113123</name>
    <name evidence="2" type="ORF">SAMN05444955_12336</name>
    <name evidence="3" type="ORF">SAMN05444955_1266</name>
</gene>
<accession>A0A1H8HAW3</accession>
<evidence type="ECO:0000313" key="2">
    <source>
        <dbReference type="EMBL" id="SEN78217.1"/>
    </source>
</evidence>
<keyword evidence="4" id="KW-1185">Reference proteome</keyword>
<name>A0A1H8HAW3_9BACL</name>
<dbReference type="EMBL" id="FOCQ01000023">
    <property type="protein sequence ID" value="SEN78217.1"/>
    <property type="molecule type" value="Genomic_DNA"/>
</dbReference>
<dbReference type="Proteomes" id="UP000199695">
    <property type="component" value="Unassembled WGS sequence"/>
</dbReference>
<dbReference type="AlphaFoldDB" id="A0A1H8HAW3"/>
<organism evidence="1 4">
    <name type="scientific">Lihuaxuella thermophila</name>
    <dbReference type="NCBI Taxonomy" id="1173111"/>
    <lineage>
        <taxon>Bacteria</taxon>
        <taxon>Bacillati</taxon>
        <taxon>Bacillota</taxon>
        <taxon>Bacilli</taxon>
        <taxon>Bacillales</taxon>
        <taxon>Thermoactinomycetaceae</taxon>
        <taxon>Lihuaxuella</taxon>
    </lineage>
</organism>
<sequence length="80" mass="8805">MKQRIKGRVSKEGFYFESLRGGQTFSVREGGPQGRFIGHVTRLSQGWWRAHLPGGITAKGQSRSQAVLKAMKTQGEGETA</sequence>
<dbReference type="RefSeq" id="WP_089970808.1">
    <property type="nucleotide sequence ID" value="NZ_FOCQ01000013.1"/>
</dbReference>
<reference evidence="1 4" key="1">
    <citation type="submission" date="2016-10" db="EMBL/GenBank/DDBJ databases">
        <authorList>
            <person name="de Groot N.N."/>
        </authorList>
    </citation>
    <scope>NUCLEOTIDE SEQUENCE [LARGE SCALE GENOMIC DNA]</scope>
    <source>
        <strain evidence="1 4">DSM 46701</strain>
    </source>
</reference>
<protein>
    <submittedName>
        <fullName evidence="1">Uncharacterized protein</fullName>
    </submittedName>
</protein>
<evidence type="ECO:0000313" key="4">
    <source>
        <dbReference type="Proteomes" id="UP000199695"/>
    </source>
</evidence>
<dbReference type="EMBL" id="FOCQ01000026">
    <property type="protein sequence ID" value="SEN80340.1"/>
    <property type="molecule type" value="Genomic_DNA"/>
</dbReference>
<evidence type="ECO:0000313" key="3">
    <source>
        <dbReference type="EMBL" id="SEN80340.1"/>
    </source>
</evidence>